<feature type="binding site" evidence="8">
    <location>
        <begin position="72"/>
        <end position="75"/>
    </location>
    <ligand>
        <name>NADP(+)</name>
        <dbReference type="ChEBI" id="CHEBI:58349"/>
    </ligand>
</feature>
<evidence type="ECO:0000313" key="11">
    <source>
        <dbReference type="EMBL" id="AIQ56586.1"/>
    </source>
</evidence>
<dbReference type="HOGENOM" id="CLU_042344_3_1_9"/>
<dbReference type="UniPathway" id="UPA00098">
    <property type="reaction ID" value="UER00361"/>
</dbReference>
<dbReference type="HAMAP" id="MF_01925">
    <property type="entry name" value="P5C_reductase"/>
    <property type="match status" value="1"/>
</dbReference>
<dbReference type="EC" id="1.5.1.2" evidence="6 7"/>
<keyword evidence="6" id="KW-0963">Cytoplasm</keyword>
<dbReference type="Pfam" id="PF14748">
    <property type="entry name" value="P5CR_dimer"/>
    <property type="match status" value="1"/>
</dbReference>
<keyword evidence="4 6" id="KW-0560">Oxidoreductase</keyword>
<name>A0A089L537_PAEBO</name>
<dbReference type="OrthoDB" id="9805754at2"/>
<dbReference type="PIRSF" id="PIRSF000193">
    <property type="entry name" value="Pyrrol-5-carb_rd"/>
    <property type="match status" value="1"/>
</dbReference>
<comment type="catalytic activity">
    <reaction evidence="6">
        <text>L-proline + NAD(+) = (S)-1-pyrroline-5-carboxylate + NADH + 2 H(+)</text>
        <dbReference type="Rhea" id="RHEA:14105"/>
        <dbReference type="ChEBI" id="CHEBI:15378"/>
        <dbReference type="ChEBI" id="CHEBI:17388"/>
        <dbReference type="ChEBI" id="CHEBI:57540"/>
        <dbReference type="ChEBI" id="CHEBI:57945"/>
        <dbReference type="ChEBI" id="CHEBI:60039"/>
        <dbReference type="EC" id="1.5.1.2"/>
    </reaction>
</comment>
<dbReference type="PANTHER" id="PTHR11645">
    <property type="entry name" value="PYRROLINE-5-CARBOXYLATE REDUCTASE"/>
    <property type="match status" value="1"/>
</dbReference>
<dbReference type="PANTHER" id="PTHR11645:SF0">
    <property type="entry name" value="PYRROLINE-5-CARBOXYLATE REDUCTASE 3"/>
    <property type="match status" value="1"/>
</dbReference>
<dbReference type="RefSeq" id="WP_042210902.1">
    <property type="nucleotide sequence ID" value="NZ_CP009285.1"/>
</dbReference>
<comment type="subcellular location">
    <subcellularLocation>
        <location evidence="6">Cytoplasm</location>
    </subcellularLocation>
</comment>
<dbReference type="Gene3D" id="1.10.3730.10">
    <property type="entry name" value="ProC C-terminal domain-like"/>
    <property type="match status" value="1"/>
</dbReference>
<keyword evidence="3 6" id="KW-0521">NADP</keyword>
<feature type="binding site" evidence="8">
    <location>
        <begin position="9"/>
        <end position="14"/>
    </location>
    <ligand>
        <name>NADP(+)</name>
        <dbReference type="ChEBI" id="CHEBI:58349"/>
    </ligand>
</feature>
<evidence type="ECO:0000256" key="3">
    <source>
        <dbReference type="ARBA" id="ARBA00022857"/>
    </source>
</evidence>
<gene>
    <name evidence="6" type="primary">proC</name>
    <name evidence="11" type="ORF">PBOR_06260</name>
</gene>
<comment type="pathway">
    <text evidence="6">Amino-acid biosynthesis; L-proline biosynthesis; L-proline from L-glutamate 5-semialdehyde: step 1/1.</text>
</comment>
<feature type="domain" description="Pyrroline-5-carboxylate reductase catalytic N-terminal" evidence="9">
    <location>
        <begin position="5"/>
        <end position="102"/>
    </location>
</feature>
<evidence type="ECO:0000256" key="7">
    <source>
        <dbReference type="NCBIfam" id="TIGR00112"/>
    </source>
</evidence>
<dbReference type="InterPro" id="IPR028939">
    <property type="entry name" value="P5C_Rdtase_cat_N"/>
</dbReference>
<keyword evidence="6" id="KW-0028">Amino-acid biosynthesis</keyword>
<keyword evidence="2 6" id="KW-0641">Proline biosynthesis</keyword>
<dbReference type="GO" id="GO:0004735">
    <property type="term" value="F:pyrroline-5-carboxylate reductase activity"/>
    <property type="evidence" value="ECO:0007669"/>
    <property type="project" value="UniProtKB-UniRule"/>
</dbReference>
<comment type="catalytic activity">
    <reaction evidence="6">
        <text>L-proline + NADP(+) = (S)-1-pyrroline-5-carboxylate + NADPH + 2 H(+)</text>
        <dbReference type="Rhea" id="RHEA:14109"/>
        <dbReference type="ChEBI" id="CHEBI:15378"/>
        <dbReference type="ChEBI" id="CHEBI:17388"/>
        <dbReference type="ChEBI" id="CHEBI:57783"/>
        <dbReference type="ChEBI" id="CHEBI:58349"/>
        <dbReference type="ChEBI" id="CHEBI:60039"/>
        <dbReference type="EC" id="1.5.1.2"/>
    </reaction>
</comment>
<evidence type="ECO:0000256" key="8">
    <source>
        <dbReference type="PIRSR" id="PIRSR000193-1"/>
    </source>
</evidence>
<keyword evidence="12" id="KW-1185">Reference proteome</keyword>
<proteinExistence type="inferred from homology"/>
<dbReference type="InterPro" id="IPR008927">
    <property type="entry name" value="6-PGluconate_DH-like_C_sf"/>
</dbReference>
<reference evidence="11" key="1">
    <citation type="submission" date="2014-08" db="EMBL/GenBank/DDBJ databases">
        <title>Comparative genomics of the Paenibacillus odorifer group.</title>
        <authorList>
            <person name="den Bakker H.C."/>
            <person name="Tsai Y.-C.Y.-C."/>
            <person name="Martin N."/>
            <person name="Korlach J."/>
            <person name="Wiedmann M."/>
        </authorList>
    </citation>
    <scope>NUCLEOTIDE SEQUENCE [LARGE SCALE GENOMIC DNA]</scope>
    <source>
        <strain evidence="11">DSM 13188</strain>
    </source>
</reference>
<comment type="similarity">
    <text evidence="1 6">Belongs to the pyrroline-5-carboxylate reductase family.</text>
</comment>
<evidence type="ECO:0000259" key="10">
    <source>
        <dbReference type="Pfam" id="PF14748"/>
    </source>
</evidence>
<evidence type="ECO:0000259" key="9">
    <source>
        <dbReference type="Pfam" id="PF03807"/>
    </source>
</evidence>
<dbReference type="SUPFAM" id="SSF48179">
    <property type="entry name" value="6-phosphogluconate dehydrogenase C-terminal domain-like"/>
    <property type="match status" value="1"/>
</dbReference>
<dbReference type="Gene3D" id="3.40.50.720">
    <property type="entry name" value="NAD(P)-binding Rossmann-like Domain"/>
    <property type="match status" value="1"/>
</dbReference>
<evidence type="ECO:0000256" key="4">
    <source>
        <dbReference type="ARBA" id="ARBA00023002"/>
    </source>
</evidence>
<dbReference type="Proteomes" id="UP000029518">
    <property type="component" value="Chromosome"/>
</dbReference>
<evidence type="ECO:0000313" key="12">
    <source>
        <dbReference type="Proteomes" id="UP000029518"/>
    </source>
</evidence>
<accession>A0A089L537</accession>
<evidence type="ECO:0000256" key="5">
    <source>
        <dbReference type="ARBA" id="ARBA00058118"/>
    </source>
</evidence>
<dbReference type="InterPro" id="IPR029036">
    <property type="entry name" value="P5CR_dimer"/>
</dbReference>
<dbReference type="InterPro" id="IPR036291">
    <property type="entry name" value="NAD(P)-bd_dom_sf"/>
</dbReference>
<evidence type="ECO:0000256" key="1">
    <source>
        <dbReference type="ARBA" id="ARBA00005525"/>
    </source>
</evidence>
<dbReference type="GO" id="GO:0055129">
    <property type="term" value="P:L-proline biosynthetic process"/>
    <property type="evidence" value="ECO:0007669"/>
    <property type="project" value="UniProtKB-UniRule"/>
</dbReference>
<dbReference type="NCBIfam" id="TIGR00112">
    <property type="entry name" value="proC"/>
    <property type="match status" value="1"/>
</dbReference>
<dbReference type="Pfam" id="PF03807">
    <property type="entry name" value="F420_oxidored"/>
    <property type="match status" value="1"/>
</dbReference>
<dbReference type="EMBL" id="CP009285">
    <property type="protein sequence ID" value="AIQ56586.1"/>
    <property type="molecule type" value="Genomic_DNA"/>
</dbReference>
<dbReference type="FunFam" id="1.10.3730.10:FF:000001">
    <property type="entry name" value="Pyrroline-5-carboxylate reductase"/>
    <property type="match status" value="1"/>
</dbReference>
<protein>
    <recommendedName>
        <fullName evidence="6 7">Pyrroline-5-carboxylate reductase</fullName>
        <shortName evidence="6">P5C reductase</shortName>
        <shortName evidence="6">P5CR</shortName>
        <ecNumber evidence="6 7">1.5.1.2</ecNumber>
    </recommendedName>
    <alternativeName>
        <fullName evidence="6">PCA reductase</fullName>
    </alternativeName>
</protein>
<comment type="function">
    <text evidence="5 6">Catalyzes the reduction of 1-pyrroline-5-carboxylate (PCA) to L-proline.</text>
</comment>
<dbReference type="AlphaFoldDB" id="A0A089L537"/>
<evidence type="ECO:0000256" key="2">
    <source>
        <dbReference type="ARBA" id="ARBA00022650"/>
    </source>
</evidence>
<feature type="domain" description="Pyrroline-5-carboxylate reductase dimerisation" evidence="10">
    <location>
        <begin position="162"/>
        <end position="266"/>
    </location>
</feature>
<dbReference type="InterPro" id="IPR000304">
    <property type="entry name" value="Pyrroline-COOH_reductase"/>
</dbReference>
<dbReference type="KEGG" id="pbd:PBOR_06260"/>
<dbReference type="GO" id="GO:0005737">
    <property type="term" value="C:cytoplasm"/>
    <property type="evidence" value="ECO:0007669"/>
    <property type="project" value="UniProtKB-SubCell"/>
</dbReference>
<sequence>MAAGRIHFIGGGQMAEAIIRAVVGNGTYKAEQISVADIHEERTAYLNTAYGVQAASKSQEAELAGAEMIIIAVRPQDDLAAVGVAISSHASSGAAVLSIVAGVTIDRLAGYVGAERPIIRVIPNTLTDTGLGYSGAALNAFAGKEQVEEFLNGFGKVQYLEESLIDIFTGYGVAGPNYVYYFIESLADAGVLAGLPREQAWTTALENVEGAVAMLRHSGLHPRQLLDINNSPGGVGIHALYELNNSDFAAGLQRSVKAAVKRTTELGQVQS</sequence>
<organism evidence="11 12">
    <name type="scientific">Paenibacillus borealis</name>
    <dbReference type="NCBI Taxonomy" id="160799"/>
    <lineage>
        <taxon>Bacteria</taxon>
        <taxon>Bacillati</taxon>
        <taxon>Bacillota</taxon>
        <taxon>Bacilli</taxon>
        <taxon>Bacillales</taxon>
        <taxon>Paenibacillaceae</taxon>
        <taxon>Paenibacillus</taxon>
    </lineage>
</organism>
<evidence type="ECO:0000256" key="6">
    <source>
        <dbReference type="HAMAP-Rule" id="MF_01925"/>
    </source>
</evidence>
<dbReference type="SUPFAM" id="SSF51735">
    <property type="entry name" value="NAD(P)-binding Rossmann-fold domains"/>
    <property type="match status" value="1"/>
</dbReference>